<dbReference type="Pfam" id="PF02776">
    <property type="entry name" value="TPP_enzyme_N"/>
    <property type="match status" value="1"/>
</dbReference>
<feature type="domain" description="Thiamine pyrophosphate enzyme TPP-binding" evidence="5">
    <location>
        <begin position="409"/>
        <end position="556"/>
    </location>
</feature>
<dbReference type="GO" id="GO:0003984">
    <property type="term" value="F:acetolactate synthase activity"/>
    <property type="evidence" value="ECO:0007669"/>
    <property type="project" value="TreeGrafter"/>
</dbReference>
<dbReference type="Gene3D" id="3.40.50.970">
    <property type="match status" value="2"/>
</dbReference>
<dbReference type="OrthoDB" id="2254214at2"/>
<feature type="domain" description="Thiamine pyrophosphate enzyme N-terminal TPP-binding" evidence="6">
    <location>
        <begin position="23"/>
        <end position="137"/>
    </location>
</feature>
<protein>
    <submittedName>
        <fullName evidence="7">Acetolactate synthase-1/2/3 large subunit/N2-(2-carboxyethyl)arginine synthase</fullName>
    </submittedName>
</protein>
<dbReference type="CDD" id="cd00568">
    <property type="entry name" value="TPP_enzymes"/>
    <property type="match status" value="1"/>
</dbReference>
<dbReference type="GO" id="GO:0050660">
    <property type="term" value="F:flavin adenine dinucleotide binding"/>
    <property type="evidence" value="ECO:0007669"/>
    <property type="project" value="TreeGrafter"/>
</dbReference>
<dbReference type="Proteomes" id="UP000247555">
    <property type="component" value="Unassembled WGS sequence"/>
</dbReference>
<dbReference type="InterPro" id="IPR045229">
    <property type="entry name" value="TPP_enz"/>
</dbReference>
<evidence type="ECO:0000259" key="5">
    <source>
        <dbReference type="Pfam" id="PF02775"/>
    </source>
</evidence>
<dbReference type="SUPFAM" id="SSF52518">
    <property type="entry name" value="Thiamin diphosphate-binding fold (THDP-binding)"/>
    <property type="match status" value="2"/>
</dbReference>
<keyword evidence="8" id="KW-1185">Reference proteome</keyword>
<evidence type="ECO:0000313" key="8">
    <source>
        <dbReference type="Proteomes" id="UP000247555"/>
    </source>
</evidence>
<name>A0A318KU62_9NEIS</name>
<dbReference type="CDD" id="cd07035">
    <property type="entry name" value="TPP_PYR_POX_like"/>
    <property type="match status" value="1"/>
</dbReference>
<organism evidence="7 8">
    <name type="scientific">Rivihabitans pingtungensis</name>
    <dbReference type="NCBI Taxonomy" id="1054498"/>
    <lineage>
        <taxon>Bacteria</taxon>
        <taxon>Pseudomonadati</taxon>
        <taxon>Pseudomonadota</taxon>
        <taxon>Betaproteobacteria</taxon>
        <taxon>Neisseriales</taxon>
        <taxon>Aquaspirillaceae</taxon>
        <taxon>Rivihabitans</taxon>
    </lineage>
</organism>
<dbReference type="InterPro" id="IPR000399">
    <property type="entry name" value="TPP-bd_CS"/>
</dbReference>
<comment type="caution">
    <text evidence="7">The sequence shown here is derived from an EMBL/GenBank/DDBJ whole genome shotgun (WGS) entry which is preliminary data.</text>
</comment>
<dbReference type="Gene3D" id="3.40.50.1220">
    <property type="entry name" value="TPP-binding domain"/>
    <property type="match status" value="1"/>
</dbReference>
<accession>A0A318KU62</accession>
<dbReference type="GO" id="GO:0000287">
    <property type="term" value="F:magnesium ion binding"/>
    <property type="evidence" value="ECO:0007669"/>
    <property type="project" value="InterPro"/>
</dbReference>
<evidence type="ECO:0000256" key="3">
    <source>
        <dbReference type="RuleBase" id="RU362132"/>
    </source>
</evidence>
<dbReference type="RefSeq" id="WP_110390681.1">
    <property type="nucleotide sequence ID" value="NZ_QJKI01000008.1"/>
</dbReference>
<dbReference type="InterPro" id="IPR029035">
    <property type="entry name" value="DHS-like_NAD/FAD-binding_dom"/>
</dbReference>
<dbReference type="PROSITE" id="PS00187">
    <property type="entry name" value="TPP_ENZYMES"/>
    <property type="match status" value="1"/>
</dbReference>
<dbReference type="EMBL" id="QJKI01000008">
    <property type="protein sequence ID" value="PXX79236.1"/>
    <property type="molecule type" value="Genomic_DNA"/>
</dbReference>
<proteinExistence type="inferred from homology"/>
<dbReference type="GO" id="GO:0009099">
    <property type="term" value="P:L-valine biosynthetic process"/>
    <property type="evidence" value="ECO:0007669"/>
    <property type="project" value="TreeGrafter"/>
</dbReference>
<evidence type="ECO:0000256" key="1">
    <source>
        <dbReference type="ARBA" id="ARBA00007812"/>
    </source>
</evidence>
<dbReference type="AlphaFoldDB" id="A0A318KU62"/>
<dbReference type="PANTHER" id="PTHR18968">
    <property type="entry name" value="THIAMINE PYROPHOSPHATE ENZYMES"/>
    <property type="match status" value="1"/>
</dbReference>
<dbReference type="InterPro" id="IPR029061">
    <property type="entry name" value="THDP-binding"/>
</dbReference>
<dbReference type="InterPro" id="IPR011766">
    <property type="entry name" value="TPP_enzyme_TPP-bd"/>
</dbReference>
<dbReference type="InterPro" id="IPR012001">
    <property type="entry name" value="Thiamin_PyroP_enz_TPP-bd_dom"/>
</dbReference>
<dbReference type="GO" id="GO:0005948">
    <property type="term" value="C:acetolactate synthase complex"/>
    <property type="evidence" value="ECO:0007669"/>
    <property type="project" value="TreeGrafter"/>
</dbReference>
<evidence type="ECO:0000313" key="7">
    <source>
        <dbReference type="EMBL" id="PXX79236.1"/>
    </source>
</evidence>
<keyword evidence="2 3" id="KW-0786">Thiamine pyrophosphate</keyword>
<evidence type="ECO:0000256" key="2">
    <source>
        <dbReference type="ARBA" id="ARBA00023052"/>
    </source>
</evidence>
<evidence type="ECO:0000259" key="6">
    <source>
        <dbReference type="Pfam" id="PF02776"/>
    </source>
</evidence>
<reference evidence="7 8" key="1">
    <citation type="submission" date="2018-05" db="EMBL/GenBank/DDBJ databases">
        <title>Genomic Encyclopedia of Type Strains, Phase IV (KMG-IV): sequencing the most valuable type-strain genomes for metagenomic binning, comparative biology and taxonomic classification.</title>
        <authorList>
            <person name="Goeker M."/>
        </authorList>
    </citation>
    <scope>NUCLEOTIDE SEQUENCE [LARGE SCALE GENOMIC DNA]</scope>
    <source>
        <strain evidence="7 8">DSM 29661</strain>
    </source>
</reference>
<gene>
    <name evidence="7" type="ORF">DFR34_108132</name>
</gene>
<dbReference type="InterPro" id="IPR012000">
    <property type="entry name" value="Thiamin_PyroP_enz_cen_dom"/>
</dbReference>
<dbReference type="Pfam" id="PF02775">
    <property type="entry name" value="TPP_enzyme_C"/>
    <property type="match status" value="1"/>
</dbReference>
<feature type="domain" description="Thiamine pyrophosphate enzyme central" evidence="4">
    <location>
        <begin position="214"/>
        <end position="352"/>
    </location>
</feature>
<comment type="similarity">
    <text evidence="1 3">Belongs to the TPP enzyme family.</text>
</comment>
<dbReference type="GO" id="GO:0030976">
    <property type="term" value="F:thiamine pyrophosphate binding"/>
    <property type="evidence" value="ECO:0007669"/>
    <property type="project" value="InterPro"/>
</dbReference>
<dbReference type="Pfam" id="PF00205">
    <property type="entry name" value="TPP_enzyme_M"/>
    <property type="match status" value="1"/>
</dbReference>
<sequence length="570" mass="62837">MTDTVMAADAAPIQAGHAETTLKFAEVLLKEIRRRGIKRVFGVPGRENAGILFNEVEDLEYVTTRVEFTAGIAADFTGRLTRKPQVCFSTMGPGATNMTTAMASAMLNHSPLILISAQLESDDNYYNLTHQCVDQAAVMAPLCKWSYELKSPQDLPWAIDRAFRLAVTEPVGPVHLAIPTDFFKQPIRVSHDLSRELPQRILCEEGPPDEQTLAQIHHMLKQARQPVCLIGEGTVRIGAEKAVLDFCRAWNIPFVTAANAKGIAPFADPLNYGAASPYMEGIMGYHALADMYTPVDLLLCVGYQYVDDLLPKMWAYGEPKQVVAISSHAITEIHAKFSPDVSAVGNLPLILYDLTERGVDRKPSRPMDTLKSVYRSIIDGQRTVNGRLTPIQVLDTVNRNLGDGILCTDIGYYRHHAILFSDPPASGRFFTDAGLSSFGSGLPSAIAAQIACPDRQTFLVCGDGGFHSGSGDLETLVRYQLPAIVIVMNNGAFELIELYQKRNNKTHNPKVVRLGSVDFVKLAQANGCRGVRADSMEALEAAIRSHDRRQPLVIEVPMEYRDRDSFRESF</sequence>
<evidence type="ECO:0000259" key="4">
    <source>
        <dbReference type="Pfam" id="PF00205"/>
    </source>
</evidence>
<dbReference type="SUPFAM" id="SSF52467">
    <property type="entry name" value="DHS-like NAD/FAD-binding domain"/>
    <property type="match status" value="1"/>
</dbReference>
<dbReference type="PANTHER" id="PTHR18968:SF129">
    <property type="entry name" value="ACETOLACTATE SYNTHASE"/>
    <property type="match status" value="1"/>
</dbReference>
<dbReference type="GO" id="GO:0009097">
    <property type="term" value="P:isoleucine biosynthetic process"/>
    <property type="evidence" value="ECO:0007669"/>
    <property type="project" value="TreeGrafter"/>
</dbReference>